<dbReference type="Proteomes" id="UP000192738">
    <property type="component" value="Unassembled WGS sequence"/>
</dbReference>
<dbReference type="Gene3D" id="3.40.50.10610">
    <property type="entry name" value="ABC-type transport auxiliary lipoprotein component"/>
    <property type="match status" value="1"/>
</dbReference>
<dbReference type="InterPro" id="IPR038165">
    <property type="entry name" value="FlgT_C_sf"/>
</dbReference>
<keyword evidence="1" id="KW-0732">Signal</keyword>
<dbReference type="InterPro" id="IPR005534">
    <property type="entry name" value="Curli_assmbl/transp-comp_CsgG"/>
</dbReference>
<dbReference type="STRING" id="112901.SAMN04488500_111115"/>
<dbReference type="Gene3D" id="2.40.10.410">
    <property type="entry name" value="FlgT, C-terminal domain"/>
    <property type="match status" value="1"/>
</dbReference>
<evidence type="ECO:0000313" key="3">
    <source>
        <dbReference type="Proteomes" id="UP000192738"/>
    </source>
</evidence>
<keyword evidence="3" id="KW-1185">Reference proteome</keyword>
<organism evidence="2 3">
    <name type="scientific">Sporomusa malonica</name>
    <dbReference type="NCBI Taxonomy" id="112901"/>
    <lineage>
        <taxon>Bacteria</taxon>
        <taxon>Bacillati</taxon>
        <taxon>Bacillota</taxon>
        <taxon>Negativicutes</taxon>
        <taxon>Selenomonadales</taxon>
        <taxon>Sporomusaceae</taxon>
        <taxon>Sporomusa</taxon>
    </lineage>
</organism>
<protein>
    <submittedName>
        <fullName evidence="2">Curli production assembly/transport component CsgG</fullName>
    </submittedName>
</protein>
<reference evidence="2 3" key="1">
    <citation type="submission" date="2017-04" db="EMBL/GenBank/DDBJ databases">
        <authorList>
            <person name="Afonso C.L."/>
            <person name="Miller P.J."/>
            <person name="Scott M.A."/>
            <person name="Spackman E."/>
            <person name="Goraichik I."/>
            <person name="Dimitrov K.M."/>
            <person name="Suarez D.L."/>
            <person name="Swayne D.E."/>
        </authorList>
    </citation>
    <scope>NUCLEOTIDE SEQUENCE [LARGE SCALE GENOMIC DNA]</scope>
    <source>
        <strain evidence="2 3">DSM 5090</strain>
    </source>
</reference>
<gene>
    <name evidence="2" type="ORF">SAMN04488500_111115</name>
</gene>
<accession>A0A1W2CTJ6</accession>
<dbReference type="GO" id="GO:0030288">
    <property type="term" value="C:outer membrane-bounded periplasmic space"/>
    <property type="evidence" value="ECO:0007669"/>
    <property type="project" value="InterPro"/>
</dbReference>
<sequence>MVRRGIWGIALVCVFITLFSSVALASEATTKKIGVLPFKNDSPYNQFGVMAAEMITADLVNLKSCTVVERTELSRVFAEQKRSAQGFIDEATASELGGILGLDYLLLGSADGSISKEPGHYYYNKKHQRNEWVEGTTKSNVTLTLKLVNVKNGQIAWSDQTSITNYNEDINTALSEAAYDSVRKIYKFIPLQGYVIKAEGSQYFIDLGTNHNIATGDMLEVNGASTAMRHPVTGELIVLKRNIGELEVIEVLDTMCVAKLKTKEDGTALRNSIQPGDAVTKKLRKKPRGFLGLGWSGKHVF</sequence>
<evidence type="ECO:0000313" key="2">
    <source>
        <dbReference type="EMBL" id="SMC88212.1"/>
    </source>
</evidence>
<dbReference type="EMBL" id="FWXI01000011">
    <property type="protein sequence ID" value="SMC88212.1"/>
    <property type="molecule type" value="Genomic_DNA"/>
</dbReference>
<dbReference type="RefSeq" id="WP_176215518.1">
    <property type="nucleotide sequence ID" value="NZ_CP155572.1"/>
</dbReference>
<name>A0A1W2CTJ6_9FIRM</name>
<proteinExistence type="predicted"/>
<feature type="signal peptide" evidence="1">
    <location>
        <begin position="1"/>
        <end position="25"/>
    </location>
</feature>
<feature type="chain" id="PRO_5013320609" evidence="1">
    <location>
        <begin position="26"/>
        <end position="301"/>
    </location>
</feature>
<dbReference type="AlphaFoldDB" id="A0A1W2CTJ6"/>
<evidence type="ECO:0000256" key="1">
    <source>
        <dbReference type="SAM" id="SignalP"/>
    </source>
</evidence>
<dbReference type="Pfam" id="PF03783">
    <property type="entry name" value="CsgG"/>
    <property type="match status" value="1"/>
</dbReference>